<dbReference type="OrthoDB" id="7788754at2759"/>
<dbReference type="GO" id="GO:0003924">
    <property type="term" value="F:GTPase activity"/>
    <property type="evidence" value="ECO:0007669"/>
    <property type="project" value="InterPro"/>
</dbReference>
<dbReference type="SUPFAM" id="SSF48340">
    <property type="entry name" value="Interferon-induced guanylate-binding protein 1 (GBP1), C-terminal domain"/>
    <property type="match status" value="1"/>
</dbReference>
<reference evidence="1 2" key="1">
    <citation type="submission" date="2015-09" db="EMBL/GenBank/DDBJ databases">
        <title>Draft genome of the scarab beetle Oryctes borbonicus.</title>
        <authorList>
            <person name="Meyer J.M."/>
            <person name="Markov G.V."/>
            <person name="Baskaran P."/>
            <person name="Herrmann M."/>
            <person name="Sommer R.J."/>
            <person name="Roedelsperger C."/>
        </authorList>
    </citation>
    <scope>NUCLEOTIDE SEQUENCE [LARGE SCALE GENOMIC DNA]</scope>
    <source>
        <strain evidence="1">OB123</strain>
        <tissue evidence="1">Whole animal</tissue>
    </source>
</reference>
<evidence type="ECO:0000313" key="2">
    <source>
        <dbReference type="Proteomes" id="UP000051574"/>
    </source>
</evidence>
<keyword evidence="2" id="KW-1185">Reference proteome</keyword>
<dbReference type="InterPro" id="IPR036543">
    <property type="entry name" value="Guanylate-bd_C_sf"/>
</dbReference>
<comment type="caution">
    <text evidence="1">The sequence shown here is derived from an EMBL/GenBank/DDBJ whole genome shotgun (WGS) entry which is preliminary data.</text>
</comment>
<name>A0A0T6BCF4_9SCAR</name>
<evidence type="ECO:0000313" key="1">
    <source>
        <dbReference type="EMBL" id="KRT84980.1"/>
    </source>
</evidence>
<gene>
    <name evidence="1" type="ORF">AMK59_1072</name>
</gene>
<organism evidence="1 2">
    <name type="scientific">Oryctes borbonicus</name>
    <dbReference type="NCBI Taxonomy" id="1629725"/>
    <lineage>
        <taxon>Eukaryota</taxon>
        <taxon>Metazoa</taxon>
        <taxon>Ecdysozoa</taxon>
        <taxon>Arthropoda</taxon>
        <taxon>Hexapoda</taxon>
        <taxon>Insecta</taxon>
        <taxon>Pterygota</taxon>
        <taxon>Neoptera</taxon>
        <taxon>Endopterygota</taxon>
        <taxon>Coleoptera</taxon>
        <taxon>Polyphaga</taxon>
        <taxon>Scarabaeiformia</taxon>
        <taxon>Scarabaeidae</taxon>
        <taxon>Dynastinae</taxon>
        <taxon>Oryctes</taxon>
    </lineage>
</organism>
<proteinExistence type="predicted"/>
<protein>
    <submittedName>
        <fullName evidence="1">Uncharacterized protein</fullName>
    </submittedName>
</protein>
<dbReference type="AlphaFoldDB" id="A0A0T6BCF4"/>
<accession>A0A0T6BCF4</accession>
<dbReference type="Gene3D" id="1.20.58.420">
    <property type="entry name" value="AHSP"/>
    <property type="match status" value="1"/>
</dbReference>
<sequence length="115" mass="13655">MYVKLMDEVCGGTRPYLNTNTMESEHRRVKDKALHQFQSKRKMGGEEFSEKYKDQLEKDLEETKHLSSLNLTTKAKISSKRQERLQCFLLWLCYVTFYRVCSDFSVPIQLPIRLI</sequence>
<dbReference type="Proteomes" id="UP000051574">
    <property type="component" value="Unassembled WGS sequence"/>
</dbReference>
<dbReference type="GO" id="GO:0005525">
    <property type="term" value="F:GTP binding"/>
    <property type="evidence" value="ECO:0007669"/>
    <property type="project" value="InterPro"/>
</dbReference>
<dbReference type="EMBL" id="LJIG01001960">
    <property type="protein sequence ID" value="KRT84980.1"/>
    <property type="molecule type" value="Genomic_DNA"/>
</dbReference>